<keyword evidence="3" id="KW-1185">Reference proteome</keyword>
<evidence type="ECO:0000313" key="2">
    <source>
        <dbReference type="EMBL" id="AXV07008.1"/>
    </source>
</evidence>
<dbReference type="Proteomes" id="UP000264006">
    <property type="component" value="Chromosome"/>
</dbReference>
<dbReference type="KEGG" id="euz:DVS28_a2326"/>
<dbReference type="AlphaFoldDB" id="A0A346XXR1"/>
<reference evidence="2 3" key="1">
    <citation type="submission" date="2018-09" db="EMBL/GenBank/DDBJ databases">
        <title>Complete genome sequence of Euzebya sp. DY32-46 isolated from seawater of Pacific Ocean.</title>
        <authorList>
            <person name="Xu L."/>
            <person name="Wu Y.-H."/>
            <person name="Xu X.-W."/>
        </authorList>
    </citation>
    <scope>NUCLEOTIDE SEQUENCE [LARGE SCALE GENOMIC DNA]</scope>
    <source>
        <strain evidence="2 3">DY32-46</strain>
    </source>
</reference>
<dbReference type="EMBL" id="CP031165">
    <property type="protein sequence ID" value="AXV07008.1"/>
    <property type="molecule type" value="Genomic_DNA"/>
</dbReference>
<proteinExistence type="predicted"/>
<sequence>MTARTITVAVVLGMLLLSVFGGAAVATDAPTAPVAAESAATTDVGRYQIATR</sequence>
<organism evidence="2 3">
    <name type="scientific">Euzebya pacifica</name>
    <dbReference type="NCBI Taxonomy" id="1608957"/>
    <lineage>
        <taxon>Bacteria</taxon>
        <taxon>Bacillati</taxon>
        <taxon>Actinomycetota</taxon>
        <taxon>Nitriliruptoria</taxon>
        <taxon>Euzebyales</taxon>
    </lineage>
</organism>
<feature type="chain" id="PRO_5038465600" evidence="1">
    <location>
        <begin position="24"/>
        <end position="52"/>
    </location>
</feature>
<evidence type="ECO:0000313" key="3">
    <source>
        <dbReference type="Proteomes" id="UP000264006"/>
    </source>
</evidence>
<accession>A0A346XXR1</accession>
<evidence type="ECO:0000256" key="1">
    <source>
        <dbReference type="SAM" id="SignalP"/>
    </source>
</evidence>
<gene>
    <name evidence="2" type="ORF">DVS28_a2326</name>
</gene>
<dbReference type="RefSeq" id="WP_164710408.1">
    <property type="nucleotide sequence ID" value="NZ_CAXIBR010000108.1"/>
</dbReference>
<name>A0A346XXR1_9ACTN</name>
<feature type="signal peptide" evidence="1">
    <location>
        <begin position="1"/>
        <end position="23"/>
    </location>
</feature>
<protein>
    <submittedName>
        <fullName evidence="2">Uncharacterized protein</fullName>
    </submittedName>
</protein>
<keyword evidence="1" id="KW-0732">Signal</keyword>